<dbReference type="Proteomes" id="UP000269301">
    <property type="component" value="Unassembled WGS sequence"/>
</dbReference>
<dbReference type="Pfam" id="PF02517">
    <property type="entry name" value="Rce1-like"/>
    <property type="match status" value="1"/>
</dbReference>
<keyword evidence="4" id="KW-1185">Reference proteome</keyword>
<feature type="domain" description="CAAX prenyl protease 2/Lysostaphin resistance protein A-like" evidence="2">
    <location>
        <begin position="154"/>
        <end position="239"/>
    </location>
</feature>
<keyword evidence="1" id="KW-1133">Transmembrane helix</keyword>
<feature type="transmembrane region" description="Helical" evidence="1">
    <location>
        <begin position="152"/>
        <end position="168"/>
    </location>
</feature>
<comment type="caution">
    <text evidence="3">The sequence shown here is derived from an EMBL/GenBank/DDBJ whole genome shotgun (WGS) entry which is preliminary data.</text>
</comment>
<name>A0A495A4P6_9BACI</name>
<keyword evidence="1" id="KW-0812">Transmembrane</keyword>
<dbReference type="EMBL" id="RBZP01000003">
    <property type="protein sequence ID" value="RKQ34681.1"/>
    <property type="molecule type" value="Genomic_DNA"/>
</dbReference>
<feature type="transmembrane region" description="Helical" evidence="1">
    <location>
        <begin position="67"/>
        <end position="88"/>
    </location>
</feature>
<organism evidence="3 4">
    <name type="scientific">Oceanobacillus halophilus</name>
    <dbReference type="NCBI Taxonomy" id="930130"/>
    <lineage>
        <taxon>Bacteria</taxon>
        <taxon>Bacillati</taxon>
        <taxon>Bacillota</taxon>
        <taxon>Bacilli</taxon>
        <taxon>Bacillales</taxon>
        <taxon>Bacillaceae</taxon>
        <taxon>Oceanobacillus</taxon>
    </lineage>
</organism>
<evidence type="ECO:0000256" key="1">
    <source>
        <dbReference type="SAM" id="Phobius"/>
    </source>
</evidence>
<reference evidence="3 4" key="1">
    <citation type="journal article" date="2016" name="Int. J. Syst. Evol. Microbiol.">
        <title>Oceanobacillus halophilus sp. nov., a novel moderately halophilic bacterium from a hypersaline lake.</title>
        <authorList>
            <person name="Amoozegar M.A."/>
            <person name="Bagheri M."/>
            <person name="Makhdoumi A."/>
            <person name="Nikou M.M."/>
            <person name="Fazeli S.A.S."/>
            <person name="Schumann P."/>
            <person name="Sproer C."/>
            <person name="Sanchez-Porro C."/>
            <person name="Ventosa A."/>
        </authorList>
    </citation>
    <scope>NUCLEOTIDE SEQUENCE [LARGE SCALE GENOMIC DNA]</scope>
    <source>
        <strain evidence="3 4">DSM 23996</strain>
    </source>
</reference>
<keyword evidence="3" id="KW-0482">Metalloprotease</keyword>
<dbReference type="GO" id="GO:0004175">
    <property type="term" value="F:endopeptidase activity"/>
    <property type="evidence" value="ECO:0007669"/>
    <property type="project" value="UniProtKB-ARBA"/>
</dbReference>
<feature type="transmembrane region" description="Helical" evidence="1">
    <location>
        <begin position="30"/>
        <end position="55"/>
    </location>
</feature>
<dbReference type="RefSeq" id="WP_121203714.1">
    <property type="nucleotide sequence ID" value="NZ_RBZP01000003.1"/>
</dbReference>
<evidence type="ECO:0000313" key="3">
    <source>
        <dbReference type="EMBL" id="RKQ34681.1"/>
    </source>
</evidence>
<evidence type="ECO:0000313" key="4">
    <source>
        <dbReference type="Proteomes" id="UP000269301"/>
    </source>
</evidence>
<proteinExistence type="predicted"/>
<feature type="transmembrane region" description="Helical" evidence="1">
    <location>
        <begin position="227"/>
        <end position="249"/>
    </location>
</feature>
<sequence length="253" mass="28183">MEVKTKEEELANTNETIHGEGQLQLSWGKLILFFVAFIGFSGIIGAMIGVVFGMMDVASGSNLMDTVFASHYMLLLDAIALIFALLIFKSVRNLLKGSFSFKPFQQGKTYLYLLGGFIVLFVSQYLIMNVFQLEDGSDQVQTFGMDSLSMDWLNIIVFYLAFTVVTPIKEEIIYRGVIHGFLSEKIHFGVGLLVSSIIFGALHTGHVLSATIMGVVFVLLYRLTRSLIVPIVFHMLWNMYAITGLLFMISTGS</sequence>
<dbReference type="PANTHER" id="PTHR36435">
    <property type="entry name" value="SLR1288 PROTEIN"/>
    <property type="match status" value="1"/>
</dbReference>
<dbReference type="GO" id="GO:0008237">
    <property type="term" value="F:metallopeptidase activity"/>
    <property type="evidence" value="ECO:0007669"/>
    <property type="project" value="UniProtKB-KW"/>
</dbReference>
<dbReference type="PANTHER" id="PTHR36435:SF1">
    <property type="entry name" value="CAAX AMINO TERMINAL PROTEASE FAMILY PROTEIN"/>
    <property type="match status" value="1"/>
</dbReference>
<gene>
    <name evidence="3" type="ORF">D8M06_07105</name>
</gene>
<keyword evidence="3" id="KW-0378">Hydrolase</keyword>
<dbReference type="AlphaFoldDB" id="A0A495A4P6"/>
<evidence type="ECO:0000259" key="2">
    <source>
        <dbReference type="Pfam" id="PF02517"/>
    </source>
</evidence>
<dbReference type="OrthoDB" id="9782250at2"/>
<dbReference type="InterPro" id="IPR052710">
    <property type="entry name" value="CAAX_protease"/>
</dbReference>
<dbReference type="GO" id="GO:0006508">
    <property type="term" value="P:proteolysis"/>
    <property type="evidence" value="ECO:0007669"/>
    <property type="project" value="UniProtKB-KW"/>
</dbReference>
<protein>
    <submittedName>
        <fullName evidence="3">CPBP family intramembrane metalloprotease</fullName>
    </submittedName>
</protein>
<dbReference type="InterPro" id="IPR003675">
    <property type="entry name" value="Rce1/LyrA-like_dom"/>
</dbReference>
<dbReference type="GO" id="GO:0080120">
    <property type="term" value="P:CAAX-box protein maturation"/>
    <property type="evidence" value="ECO:0007669"/>
    <property type="project" value="UniProtKB-ARBA"/>
</dbReference>
<keyword evidence="1" id="KW-0472">Membrane</keyword>
<feature type="transmembrane region" description="Helical" evidence="1">
    <location>
        <begin position="188"/>
        <end position="221"/>
    </location>
</feature>
<feature type="transmembrane region" description="Helical" evidence="1">
    <location>
        <begin position="109"/>
        <end position="132"/>
    </location>
</feature>
<keyword evidence="3" id="KW-0645">Protease</keyword>
<accession>A0A495A4P6</accession>